<evidence type="ECO:0000256" key="6">
    <source>
        <dbReference type="ARBA" id="ARBA00022723"/>
    </source>
</evidence>
<evidence type="ECO:0000313" key="12">
    <source>
        <dbReference type="EMBL" id="SVA70950.1"/>
    </source>
</evidence>
<dbReference type="GO" id="GO:0005829">
    <property type="term" value="C:cytosol"/>
    <property type="evidence" value="ECO:0007669"/>
    <property type="project" value="TreeGrafter"/>
</dbReference>
<dbReference type="FunFam" id="1.10.10.10:FF:000007">
    <property type="entry name" value="Ferric uptake regulation protein"/>
    <property type="match status" value="1"/>
</dbReference>
<dbReference type="GO" id="GO:0000976">
    <property type="term" value="F:transcription cis-regulatory region binding"/>
    <property type="evidence" value="ECO:0007669"/>
    <property type="project" value="TreeGrafter"/>
</dbReference>
<keyword evidence="9" id="KW-0805">Transcription regulation</keyword>
<keyword evidence="11" id="KW-0804">Transcription</keyword>
<evidence type="ECO:0000256" key="5">
    <source>
        <dbReference type="ARBA" id="ARBA00022491"/>
    </source>
</evidence>
<dbReference type="EMBL" id="UINC01017192">
    <property type="protein sequence ID" value="SVA70950.1"/>
    <property type="molecule type" value="Genomic_DNA"/>
</dbReference>
<keyword evidence="6" id="KW-0479">Metal-binding</keyword>
<keyword evidence="10" id="KW-0238">DNA-binding</keyword>
<dbReference type="CDD" id="cd07153">
    <property type="entry name" value="Fur_like"/>
    <property type="match status" value="1"/>
</dbReference>
<dbReference type="Gene3D" id="3.30.1490.190">
    <property type="match status" value="1"/>
</dbReference>
<keyword evidence="4" id="KW-0963">Cytoplasm</keyword>
<evidence type="ECO:0000256" key="8">
    <source>
        <dbReference type="ARBA" id="ARBA00023004"/>
    </source>
</evidence>
<comment type="subcellular location">
    <subcellularLocation>
        <location evidence="1">Cytoplasm</location>
    </subcellularLocation>
</comment>
<dbReference type="GO" id="GO:1900705">
    <property type="term" value="P:negative regulation of siderophore biosynthetic process"/>
    <property type="evidence" value="ECO:0007669"/>
    <property type="project" value="TreeGrafter"/>
</dbReference>
<dbReference type="NCBIfam" id="NF006999">
    <property type="entry name" value="PRK09462.1"/>
    <property type="match status" value="1"/>
</dbReference>
<organism evidence="12">
    <name type="scientific">marine metagenome</name>
    <dbReference type="NCBI Taxonomy" id="408172"/>
    <lineage>
        <taxon>unclassified sequences</taxon>
        <taxon>metagenomes</taxon>
        <taxon>ecological metagenomes</taxon>
    </lineage>
</organism>
<keyword evidence="8" id="KW-0408">Iron</keyword>
<evidence type="ECO:0000256" key="3">
    <source>
        <dbReference type="ARBA" id="ARBA00011738"/>
    </source>
</evidence>
<dbReference type="Pfam" id="PF01475">
    <property type="entry name" value="FUR"/>
    <property type="match status" value="1"/>
</dbReference>
<evidence type="ECO:0000256" key="11">
    <source>
        <dbReference type="ARBA" id="ARBA00023163"/>
    </source>
</evidence>
<evidence type="ECO:0000256" key="10">
    <source>
        <dbReference type="ARBA" id="ARBA00023125"/>
    </source>
</evidence>
<reference evidence="12" key="1">
    <citation type="submission" date="2018-05" db="EMBL/GenBank/DDBJ databases">
        <authorList>
            <person name="Lanie J.A."/>
            <person name="Ng W.-L."/>
            <person name="Kazmierczak K.M."/>
            <person name="Andrzejewski T.M."/>
            <person name="Davidsen T.M."/>
            <person name="Wayne K.J."/>
            <person name="Tettelin H."/>
            <person name="Glass J.I."/>
            <person name="Rusch D."/>
            <person name="Podicherti R."/>
            <person name="Tsui H.-C.T."/>
            <person name="Winkler M.E."/>
        </authorList>
    </citation>
    <scope>NUCLEOTIDE SEQUENCE</scope>
</reference>
<dbReference type="InterPro" id="IPR043135">
    <property type="entry name" value="Fur_C"/>
</dbReference>
<dbReference type="Gene3D" id="1.10.10.10">
    <property type="entry name" value="Winged helix-like DNA-binding domain superfamily/Winged helix DNA-binding domain"/>
    <property type="match status" value="1"/>
</dbReference>
<evidence type="ECO:0000256" key="9">
    <source>
        <dbReference type="ARBA" id="ARBA00023015"/>
    </source>
</evidence>
<dbReference type="GO" id="GO:0045892">
    <property type="term" value="P:negative regulation of DNA-templated transcription"/>
    <property type="evidence" value="ECO:0007669"/>
    <property type="project" value="TreeGrafter"/>
</dbReference>
<gene>
    <name evidence="12" type="ORF">METZ01_LOCUS123804</name>
</gene>
<evidence type="ECO:0000256" key="1">
    <source>
        <dbReference type="ARBA" id="ARBA00004496"/>
    </source>
</evidence>
<name>A0A381Y266_9ZZZZ</name>
<sequence length="135" mass="15491">MNKNKEIRSAGLKVTHARRAILRILEGEENMHASADDIHRKLNESADEVGIATIYRVLNQFVSAGICIRHNFETGQSLYELTPDHHHDHMVCLTTGKVVEFEDEMIEKRQEKIAAQKGYRIVDHSLVLYVEPLEK</sequence>
<evidence type="ECO:0000256" key="2">
    <source>
        <dbReference type="ARBA" id="ARBA00007957"/>
    </source>
</evidence>
<dbReference type="FunFam" id="3.30.1490.190:FF:000001">
    <property type="entry name" value="Ferric uptake regulation protein"/>
    <property type="match status" value="1"/>
</dbReference>
<evidence type="ECO:0008006" key="13">
    <source>
        <dbReference type="Google" id="ProtNLM"/>
    </source>
</evidence>
<comment type="subunit">
    <text evidence="3">Homodimer.</text>
</comment>
<dbReference type="SUPFAM" id="SSF46785">
    <property type="entry name" value="Winged helix' DNA-binding domain"/>
    <property type="match status" value="1"/>
</dbReference>
<dbReference type="GO" id="GO:0008270">
    <property type="term" value="F:zinc ion binding"/>
    <property type="evidence" value="ECO:0007669"/>
    <property type="project" value="TreeGrafter"/>
</dbReference>
<accession>A0A381Y266</accession>
<keyword evidence="7" id="KW-0862">Zinc</keyword>
<protein>
    <recommendedName>
        <fullName evidence="13">Ferric uptake regulation protein</fullName>
    </recommendedName>
</protein>
<dbReference type="PANTHER" id="PTHR33202">
    <property type="entry name" value="ZINC UPTAKE REGULATION PROTEIN"/>
    <property type="match status" value="1"/>
</dbReference>
<dbReference type="InterPro" id="IPR002481">
    <property type="entry name" value="FUR"/>
</dbReference>
<evidence type="ECO:0000256" key="4">
    <source>
        <dbReference type="ARBA" id="ARBA00022490"/>
    </source>
</evidence>
<evidence type="ECO:0000256" key="7">
    <source>
        <dbReference type="ARBA" id="ARBA00022833"/>
    </source>
</evidence>
<keyword evidence="5" id="KW-0678">Repressor</keyword>
<comment type="similarity">
    <text evidence="2">Belongs to the Fur family.</text>
</comment>
<proteinExistence type="inferred from homology"/>
<dbReference type="InterPro" id="IPR036388">
    <property type="entry name" value="WH-like_DNA-bd_sf"/>
</dbReference>
<dbReference type="AlphaFoldDB" id="A0A381Y266"/>
<dbReference type="PANTHER" id="PTHR33202:SF2">
    <property type="entry name" value="FERRIC UPTAKE REGULATION PROTEIN"/>
    <property type="match status" value="1"/>
</dbReference>
<dbReference type="InterPro" id="IPR036390">
    <property type="entry name" value="WH_DNA-bd_sf"/>
</dbReference>
<dbReference type="GO" id="GO:0003700">
    <property type="term" value="F:DNA-binding transcription factor activity"/>
    <property type="evidence" value="ECO:0007669"/>
    <property type="project" value="InterPro"/>
</dbReference>